<gene>
    <name evidence="6" type="ORF">M622_09435</name>
</gene>
<proteinExistence type="predicted"/>
<keyword evidence="3 4" id="KW-0472">Membrane</keyword>
<reference evidence="6 7" key="1">
    <citation type="submission" date="2013-06" db="EMBL/GenBank/DDBJ databases">
        <title>Draft genome sequence of Thauera terpenica.</title>
        <authorList>
            <person name="Liu B."/>
            <person name="Frostegard A.H."/>
            <person name="Shapleigh J.P."/>
        </authorList>
    </citation>
    <scope>NUCLEOTIDE SEQUENCE [LARGE SCALE GENOMIC DNA]</scope>
    <source>
        <strain evidence="6 7">58Eu</strain>
    </source>
</reference>
<evidence type="ECO:0000313" key="6">
    <source>
        <dbReference type="EMBL" id="EPZ17159.1"/>
    </source>
</evidence>
<feature type="transmembrane region" description="Helical" evidence="4">
    <location>
        <begin position="141"/>
        <end position="161"/>
    </location>
</feature>
<dbReference type="PROSITE" id="PS50850">
    <property type="entry name" value="MFS"/>
    <property type="match status" value="1"/>
</dbReference>
<name>T0AW95_9RHOO</name>
<dbReference type="EMBL" id="ATJV01000002">
    <property type="protein sequence ID" value="EPZ17159.1"/>
    <property type="molecule type" value="Genomic_DNA"/>
</dbReference>
<dbReference type="PANTHER" id="PTHR11360">
    <property type="entry name" value="MONOCARBOXYLATE TRANSPORTER"/>
    <property type="match status" value="1"/>
</dbReference>
<feature type="domain" description="Major facilitator superfamily (MFS) profile" evidence="5">
    <location>
        <begin position="17"/>
        <end position="407"/>
    </location>
</feature>
<dbReference type="Gene3D" id="1.20.1250.20">
    <property type="entry name" value="MFS general substrate transporter like domains"/>
    <property type="match status" value="1"/>
</dbReference>
<evidence type="ECO:0000259" key="5">
    <source>
        <dbReference type="PROSITE" id="PS50850"/>
    </source>
</evidence>
<evidence type="ECO:0000313" key="7">
    <source>
        <dbReference type="Proteomes" id="UP000015455"/>
    </source>
</evidence>
<feature type="transmembrane region" description="Helical" evidence="4">
    <location>
        <begin position="290"/>
        <end position="308"/>
    </location>
</feature>
<feature type="transmembrane region" description="Helical" evidence="4">
    <location>
        <begin position="352"/>
        <end position="375"/>
    </location>
</feature>
<protein>
    <recommendedName>
        <fullName evidence="5">Major facilitator superfamily (MFS) profile domain-containing protein</fullName>
    </recommendedName>
</protein>
<feature type="transmembrane region" description="Helical" evidence="4">
    <location>
        <begin position="106"/>
        <end position="129"/>
    </location>
</feature>
<feature type="transmembrane region" description="Helical" evidence="4">
    <location>
        <begin position="82"/>
        <end position="100"/>
    </location>
</feature>
<feature type="transmembrane region" description="Helical" evidence="4">
    <location>
        <begin position="259"/>
        <end position="278"/>
    </location>
</feature>
<comment type="caution">
    <text evidence="6">The sequence shown here is derived from an EMBL/GenBank/DDBJ whole genome shotgun (WGS) entry which is preliminary data.</text>
</comment>
<sequence>MMTNSSTSNTRQAWILVVGLGVVMAISFGISFNAFSIFTLPIVDAFGASLEQAARIATVFMITMTLTMPAAGWLLDHAPPRPVMTLGAVVTALGYVLAAHSDSLTLFTAAIGLAGVGVGASTYVPAFTLVTRWMSPRRQGLAFGVLLAVTAIGGIFFPILLTRMIAAFGLRDTLQVCAAMVFFICLPLLLWLVRLPPPGLHAAEQAAADAGTQGGIGKALCMPRYWLWVGMFLLITLSSLSILMGLVPYLVSVGYTADAAALIYGTLAAAAIVGSLLFGALSTRWGAGRTLVLGVILASLGMACLLVAPHPSFGVLALVLFVLIGGTTFNLVNQFSPTLLMELIGQRNFGSLLGIGNLISGLGAAMGPTLFGYLVDSTRSYVLPLSLSAAMMALALLPLIMLLRSPRLPRAALVVPS</sequence>
<dbReference type="InterPro" id="IPR036259">
    <property type="entry name" value="MFS_trans_sf"/>
</dbReference>
<feature type="transmembrane region" description="Helical" evidence="4">
    <location>
        <begin position="225"/>
        <end position="247"/>
    </location>
</feature>
<dbReference type="PANTHER" id="PTHR11360:SF284">
    <property type="entry name" value="EG:103B4.3 PROTEIN-RELATED"/>
    <property type="match status" value="1"/>
</dbReference>
<feature type="transmembrane region" description="Helical" evidence="4">
    <location>
        <begin position="52"/>
        <end position="75"/>
    </location>
</feature>
<keyword evidence="1 4" id="KW-0812">Transmembrane</keyword>
<dbReference type="STRING" id="1348657.M622_09435"/>
<feature type="transmembrane region" description="Helical" evidence="4">
    <location>
        <begin position="314"/>
        <end position="332"/>
    </location>
</feature>
<feature type="transmembrane region" description="Helical" evidence="4">
    <location>
        <begin position="173"/>
        <end position="193"/>
    </location>
</feature>
<accession>T0AW95</accession>
<dbReference type="InterPro" id="IPR050327">
    <property type="entry name" value="Proton-linked_MCT"/>
</dbReference>
<evidence type="ECO:0000256" key="4">
    <source>
        <dbReference type="SAM" id="Phobius"/>
    </source>
</evidence>
<dbReference type="AlphaFoldDB" id="T0AW95"/>
<keyword evidence="2 4" id="KW-1133">Transmembrane helix</keyword>
<dbReference type="GO" id="GO:0022857">
    <property type="term" value="F:transmembrane transporter activity"/>
    <property type="evidence" value="ECO:0007669"/>
    <property type="project" value="InterPro"/>
</dbReference>
<dbReference type="Proteomes" id="UP000015455">
    <property type="component" value="Unassembled WGS sequence"/>
</dbReference>
<keyword evidence="7" id="KW-1185">Reference proteome</keyword>
<dbReference type="Pfam" id="PF07690">
    <property type="entry name" value="MFS_1"/>
    <property type="match status" value="1"/>
</dbReference>
<organism evidence="6 7">
    <name type="scientific">Thauera terpenica 58Eu</name>
    <dbReference type="NCBI Taxonomy" id="1348657"/>
    <lineage>
        <taxon>Bacteria</taxon>
        <taxon>Pseudomonadati</taxon>
        <taxon>Pseudomonadota</taxon>
        <taxon>Betaproteobacteria</taxon>
        <taxon>Rhodocyclales</taxon>
        <taxon>Zoogloeaceae</taxon>
        <taxon>Thauera</taxon>
    </lineage>
</organism>
<dbReference type="InterPro" id="IPR011701">
    <property type="entry name" value="MFS"/>
</dbReference>
<dbReference type="SUPFAM" id="SSF103473">
    <property type="entry name" value="MFS general substrate transporter"/>
    <property type="match status" value="1"/>
</dbReference>
<feature type="transmembrane region" description="Helical" evidence="4">
    <location>
        <begin position="381"/>
        <end position="403"/>
    </location>
</feature>
<dbReference type="eggNOG" id="COG2814">
    <property type="taxonomic scope" value="Bacteria"/>
</dbReference>
<evidence type="ECO:0000256" key="2">
    <source>
        <dbReference type="ARBA" id="ARBA00022989"/>
    </source>
</evidence>
<evidence type="ECO:0000256" key="3">
    <source>
        <dbReference type="ARBA" id="ARBA00023136"/>
    </source>
</evidence>
<dbReference type="InterPro" id="IPR020846">
    <property type="entry name" value="MFS_dom"/>
</dbReference>
<evidence type="ECO:0000256" key="1">
    <source>
        <dbReference type="ARBA" id="ARBA00022692"/>
    </source>
</evidence>
<feature type="transmembrane region" description="Helical" evidence="4">
    <location>
        <begin position="12"/>
        <end position="32"/>
    </location>
</feature>
<dbReference type="PATRIC" id="fig|1348657.5.peg.414"/>